<feature type="coiled-coil region" evidence="1">
    <location>
        <begin position="282"/>
        <end position="309"/>
    </location>
</feature>
<evidence type="ECO:0000313" key="3">
    <source>
        <dbReference type="EMBL" id="MEE6307850.1"/>
    </source>
</evidence>
<sequence length="485" mass="51101">MSRGPSSAVAGHRRAPVGAGPHREIRSAPPMSAPPPSLMGRAEVDRILDALGAALDRASAAMYALDGRPELALLRDTRPTGETARVAADVLVRTGALWSQFAAFGELLDRARTVRARRSRPGDPELRELGALLTSPTVALDADATVLDDPAGAAVHRVALPELARRIEAEAAALAGTLDGLAAARARLAGWFRQLTDGLHRLRAEVVELSGSVRPDEPAGTEAPAASGVAPAAGARVAARAAGSGTAQVPRDDLERLGRAVEEAYRSALADPLGAAGSGATATALRDRLRRLEAELATLTGRVAELTEVRDGYPGRTARLAAELDDLGTAVAETARTHALARAKIANSALPDLAPDPTPALRAHFAQLGQVHREQRWSQVGTELTALERGVAVARRRLAESHEAADGLLRRRAELRGRLDAYRAKAGRLGLIEHTELSARYRRARDLLYTSPCDLSAATRAVVAYQRHLNDLAERPAPGAKGAAP</sequence>
<evidence type="ECO:0000313" key="4">
    <source>
        <dbReference type="Proteomes" id="UP001339911"/>
    </source>
</evidence>
<evidence type="ECO:0000256" key="2">
    <source>
        <dbReference type="SAM" id="MobiDB-lite"/>
    </source>
</evidence>
<comment type="caution">
    <text evidence="3">The sequence shown here is derived from an EMBL/GenBank/DDBJ whole genome shotgun (WGS) entry which is preliminary data.</text>
</comment>
<proteinExistence type="predicted"/>
<dbReference type="RefSeq" id="WP_331208134.1">
    <property type="nucleotide sequence ID" value="NZ_JAZGQL010000008.1"/>
</dbReference>
<protein>
    <submittedName>
        <fullName evidence="3">Uncharacterized protein</fullName>
    </submittedName>
</protein>
<organism evidence="3 4">
    <name type="scientific">Plantactinospora veratri</name>
    <dbReference type="NCBI Taxonomy" id="1436122"/>
    <lineage>
        <taxon>Bacteria</taxon>
        <taxon>Bacillati</taxon>
        <taxon>Actinomycetota</taxon>
        <taxon>Actinomycetes</taxon>
        <taxon>Micromonosporales</taxon>
        <taxon>Micromonosporaceae</taxon>
        <taxon>Plantactinospora</taxon>
    </lineage>
</organism>
<name>A0ABU7SD30_9ACTN</name>
<reference evidence="3 4" key="1">
    <citation type="submission" date="2024-01" db="EMBL/GenBank/DDBJ databases">
        <title>Genome insights into Plantactinospora veratri sp. nov.</title>
        <authorList>
            <person name="Wang L."/>
        </authorList>
    </citation>
    <scope>NUCLEOTIDE SEQUENCE [LARGE SCALE GENOMIC DNA]</scope>
    <source>
        <strain evidence="3 4">NEAU-FHS4</strain>
    </source>
</reference>
<feature type="region of interest" description="Disordered" evidence="2">
    <location>
        <begin position="1"/>
        <end position="39"/>
    </location>
</feature>
<keyword evidence="1" id="KW-0175">Coiled coil</keyword>
<dbReference type="Proteomes" id="UP001339911">
    <property type="component" value="Unassembled WGS sequence"/>
</dbReference>
<evidence type="ECO:0000256" key="1">
    <source>
        <dbReference type="SAM" id="Coils"/>
    </source>
</evidence>
<accession>A0ABU7SD30</accession>
<dbReference type="EMBL" id="JAZGQL010000008">
    <property type="protein sequence ID" value="MEE6307850.1"/>
    <property type="molecule type" value="Genomic_DNA"/>
</dbReference>
<keyword evidence="4" id="KW-1185">Reference proteome</keyword>
<gene>
    <name evidence="3" type="ORF">V1634_13555</name>
</gene>